<dbReference type="PANTHER" id="PTHR48417:SF1">
    <property type="entry name" value="ATP SYNTHASE F1 SUBUNIT EPSILON"/>
    <property type="match status" value="1"/>
</dbReference>
<proteinExistence type="inferred from homology"/>
<dbReference type="SUPFAM" id="SSF64602">
    <property type="entry name" value="F1 ATPase inhibitor, IF1, C-terminal domain"/>
    <property type="match status" value="1"/>
</dbReference>
<comment type="similarity">
    <text evidence="2">Belongs to the ATPase inhibitor family.</text>
</comment>
<evidence type="ECO:0000313" key="10">
    <source>
        <dbReference type="Proteomes" id="UP000008144"/>
    </source>
</evidence>
<dbReference type="Proteomes" id="UP000008144">
    <property type="component" value="Chromosome 5"/>
</dbReference>
<dbReference type="RefSeq" id="XP_026690369.1">
    <property type="nucleotide sequence ID" value="XM_026834568.1"/>
</dbReference>
<dbReference type="AlphaFoldDB" id="H2XLR3"/>
<name>H2XLR3_CIOIN</name>
<protein>
    <submittedName>
        <fullName evidence="9">ATPase inhibitor B, mitochondrial-like</fullName>
    </submittedName>
</protein>
<dbReference type="GO" id="GO:0005739">
    <property type="term" value="C:mitochondrion"/>
    <property type="evidence" value="ECO:0000318"/>
    <property type="project" value="GO_Central"/>
</dbReference>
<dbReference type="InParanoid" id="H2XLR3"/>
<reference evidence="10" key="1">
    <citation type="journal article" date="2002" name="Science">
        <title>The draft genome of Ciona intestinalis: insights into chordate and vertebrate origins.</title>
        <authorList>
            <person name="Dehal P."/>
            <person name="Satou Y."/>
            <person name="Campbell R.K."/>
            <person name="Chapman J."/>
            <person name="Degnan B."/>
            <person name="De Tomaso A."/>
            <person name="Davidson B."/>
            <person name="Di Gregorio A."/>
            <person name="Gelpke M."/>
            <person name="Goodstein D.M."/>
            <person name="Harafuji N."/>
            <person name="Hastings K.E."/>
            <person name="Ho I."/>
            <person name="Hotta K."/>
            <person name="Huang W."/>
            <person name="Kawashima T."/>
            <person name="Lemaire P."/>
            <person name="Martinez D."/>
            <person name="Meinertzhagen I.A."/>
            <person name="Necula S."/>
            <person name="Nonaka M."/>
            <person name="Putnam N."/>
            <person name="Rash S."/>
            <person name="Saiga H."/>
            <person name="Satake M."/>
            <person name="Terry A."/>
            <person name="Yamada L."/>
            <person name="Wang H.G."/>
            <person name="Awazu S."/>
            <person name="Azumi K."/>
            <person name="Boore J."/>
            <person name="Branno M."/>
            <person name="Chin-Bow S."/>
            <person name="DeSantis R."/>
            <person name="Doyle S."/>
            <person name="Francino P."/>
            <person name="Keys D.N."/>
            <person name="Haga S."/>
            <person name="Hayashi H."/>
            <person name="Hino K."/>
            <person name="Imai K.S."/>
            <person name="Inaba K."/>
            <person name="Kano S."/>
            <person name="Kobayashi K."/>
            <person name="Kobayashi M."/>
            <person name="Lee B.I."/>
            <person name="Makabe K.W."/>
            <person name="Manohar C."/>
            <person name="Matassi G."/>
            <person name="Medina M."/>
            <person name="Mochizuki Y."/>
            <person name="Mount S."/>
            <person name="Morishita T."/>
            <person name="Miura S."/>
            <person name="Nakayama A."/>
            <person name="Nishizaka S."/>
            <person name="Nomoto H."/>
            <person name="Ohta F."/>
            <person name="Oishi K."/>
            <person name="Rigoutsos I."/>
            <person name="Sano M."/>
            <person name="Sasaki A."/>
            <person name="Sasakura Y."/>
            <person name="Shoguchi E."/>
            <person name="Shin-i T."/>
            <person name="Spagnuolo A."/>
            <person name="Stainier D."/>
            <person name="Suzuki M.M."/>
            <person name="Tassy O."/>
            <person name="Takatori N."/>
            <person name="Tokuoka M."/>
            <person name="Yagi K."/>
            <person name="Yoshizaki F."/>
            <person name="Wada S."/>
            <person name="Zhang C."/>
            <person name="Hyatt P.D."/>
            <person name="Larimer F."/>
            <person name="Detter C."/>
            <person name="Doggett N."/>
            <person name="Glavina T."/>
            <person name="Hawkins T."/>
            <person name="Richardson P."/>
            <person name="Lucas S."/>
            <person name="Kohara Y."/>
            <person name="Levine M."/>
            <person name="Satoh N."/>
            <person name="Rokhsar D.S."/>
        </authorList>
    </citation>
    <scope>NUCLEOTIDE SEQUENCE [LARGE SCALE GENOMIC DNA]</scope>
</reference>
<evidence type="ECO:0000256" key="6">
    <source>
        <dbReference type="ARBA" id="ARBA00026043"/>
    </source>
</evidence>
<reference evidence="9" key="3">
    <citation type="submission" date="2025-08" db="UniProtKB">
        <authorList>
            <consortium name="Ensembl"/>
        </authorList>
    </citation>
    <scope>IDENTIFICATION</scope>
</reference>
<dbReference type="Pfam" id="PF04568">
    <property type="entry name" value="IATP"/>
    <property type="match status" value="1"/>
</dbReference>
<comment type="subunit">
    <text evidence="6">Homodimer; represents the active form and is present at a pH value below 6.5. Homotetramer; represents the inactive form and is present at a pH value above 7.0.</text>
</comment>
<dbReference type="GO" id="GO:0030218">
    <property type="term" value="P:erythrocyte differentiation"/>
    <property type="evidence" value="ECO:0000318"/>
    <property type="project" value="GO_Central"/>
</dbReference>
<dbReference type="Gene3D" id="1.20.5.500">
    <property type="entry name" value="Single helix bin"/>
    <property type="match status" value="2"/>
</dbReference>
<gene>
    <name evidence="9" type="primary">LOC100185859</name>
</gene>
<evidence type="ECO:0000256" key="2">
    <source>
        <dbReference type="ARBA" id="ARBA00010901"/>
    </source>
</evidence>
<evidence type="ECO:0000256" key="4">
    <source>
        <dbReference type="ARBA" id="ARBA00023054"/>
    </source>
</evidence>
<feature type="coiled-coil region" evidence="8">
    <location>
        <begin position="53"/>
        <end position="87"/>
    </location>
</feature>
<dbReference type="InterPro" id="IPR007648">
    <property type="entry name" value="ATPase_inhibitor_mt"/>
</dbReference>
<evidence type="ECO:0000256" key="8">
    <source>
        <dbReference type="SAM" id="Coils"/>
    </source>
</evidence>
<dbReference type="GeneID" id="100185859"/>
<organism evidence="9 10">
    <name type="scientific">Ciona intestinalis</name>
    <name type="common">Transparent sea squirt</name>
    <name type="synonym">Ascidia intestinalis</name>
    <dbReference type="NCBI Taxonomy" id="7719"/>
    <lineage>
        <taxon>Eukaryota</taxon>
        <taxon>Metazoa</taxon>
        <taxon>Chordata</taxon>
        <taxon>Tunicata</taxon>
        <taxon>Ascidiacea</taxon>
        <taxon>Phlebobranchia</taxon>
        <taxon>Cionidae</taxon>
        <taxon>Ciona</taxon>
    </lineage>
</organism>
<dbReference type="EMBL" id="EAAA01002171">
    <property type="status" value="NOT_ANNOTATED_CDS"/>
    <property type="molecule type" value="Genomic_DNA"/>
</dbReference>
<dbReference type="HOGENOM" id="CLU_2346036_0_0_1"/>
<reference evidence="9" key="2">
    <citation type="journal article" date="2008" name="Genome Biol.">
        <title>Improved genome assembly and evidence-based global gene model set for the chordate Ciona intestinalis: new insight into intron and operon populations.</title>
        <authorList>
            <person name="Satou Y."/>
            <person name="Mineta K."/>
            <person name="Ogasawara M."/>
            <person name="Sasakura Y."/>
            <person name="Shoguchi E."/>
            <person name="Ueno K."/>
            <person name="Yamada L."/>
            <person name="Matsumoto J."/>
            <person name="Wasserscheid J."/>
            <person name="Dewar K."/>
            <person name="Wiley G.B."/>
            <person name="Macmil S.L."/>
            <person name="Roe B.A."/>
            <person name="Zeller R.W."/>
            <person name="Hastings K.E."/>
            <person name="Lemaire P."/>
            <person name="Lindquist E."/>
            <person name="Endo T."/>
            <person name="Hotta K."/>
            <person name="Inaba K."/>
        </authorList>
    </citation>
    <scope>NUCLEOTIDE SEQUENCE [LARGE SCALE GENOMIC DNA]</scope>
    <source>
        <strain evidence="9">wild type</strain>
    </source>
</reference>
<sequence>MFRLARTANLTWRVSAPRMSRAMSDEGAIRQEGGKLAKKAAADENQYVRQLEAEQLKALRKHHLEEIEEHKQVIERLQSRIKQHEEKLQQIKPPVTK</sequence>
<evidence type="ECO:0000256" key="7">
    <source>
        <dbReference type="ARBA" id="ARBA00046200"/>
    </source>
</evidence>
<dbReference type="KEGG" id="cin:100185859"/>
<accession>H2XLR3</accession>
<evidence type="ECO:0000256" key="1">
    <source>
        <dbReference type="ARBA" id="ARBA00004173"/>
    </source>
</evidence>
<keyword evidence="3" id="KW-0809">Transit peptide</keyword>
<comment type="subcellular location">
    <subcellularLocation>
        <location evidence="1">Mitochondrion</location>
    </subcellularLocation>
</comment>
<dbReference type="GO" id="GO:0051117">
    <property type="term" value="F:ATPase binding"/>
    <property type="evidence" value="ECO:0000318"/>
    <property type="project" value="GO_Central"/>
</dbReference>
<comment type="function">
    <text evidence="7">Endogenous F(1)F(o)-ATPase inhibitor limiting ATP depletion when the mitochondrial membrane potential falls below a threshold and the F(1)F(o)-ATP synthase starts hydrolyzing ATP to pump protons out of the mitochondrial matrix. Required to avoid the consumption of cellular ATP when the F(1)F(o)-ATP synthase enzyme acts as an ATP hydrolase. Indirectly acts as a regulator of heme synthesis in erythroid tissues: regulates heme synthesis by modulating the mitochondrial pH and redox potential, allowing FECH to efficiently catalyze the incorporation of iron into protoporphyrin IX to produce heme.</text>
</comment>
<keyword evidence="4 8" id="KW-0175">Coiled coil</keyword>
<keyword evidence="10" id="KW-1185">Reference proteome</keyword>
<dbReference type="PANTHER" id="PTHR48417">
    <property type="entry name" value="ATP SYNTHASE F1 SUBUNIT EPSILON"/>
    <property type="match status" value="1"/>
</dbReference>
<dbReference type="OMA" id="WIAPSAM"/>
<evidence type="ECO:0000256" key="3">
    <source>
        <dbReference type="ARBA" id="ARBA00022946"/>
    </source>
</evidence>
<evidence type="ECO:0000313" key="9">
    <source>
        <dbReference type="Ensembl" id="ENSCINP00000030595.1"/>
    </source>
</evidence>
<dbReference type="GO" id="GO:0006783">
    <property type="term" value="P:heme biosynthetic process"/>
    <property type="evidence" value="ECO:0000318"/>
    <property type="project" value="GO_Central"/>
</dbReference>
<keyword evidence="5" id="KW-0496">Mitochondrion</keyword>
<dbReference type="GO" id="GO:0042030">
    <property type="term" value="F:ATPase inhibitor activity"/>
    <property type="evidence" value="ECO:0000318"/>
    <property type="project" value="GO_Central"/>
</dbReference>
<accession>A0A1W2W659</accession>
<dbReference type="Ensembl" id="ENSCINT00000034110.1">
    <property type="protein sequence ID" value="ENSCINP00000030595.1"/>
    <property type="gene ID" value="ENSCING00000021564.1"/>
</dbReference>
<dbReference type="GO" id="GO:0005737">
    <property type="term" value="C:cytoplasm"/>
    <property type="evidence" value="ECO:0000318"/>
    <property type="project" value="GO_Central"/>
</dbReference>
<evidence type="ECO:0000256" key="5">
    <source>
        <dbReference type="ARBA" id="ARBA00023128"/>
    </source>
</evidence>
<dbReference type="OrthoDB" id="10045676at2759"/>
<reference evidence="9" key="4">
    <citation type="submission" date="2025-09" db="UniProtKB">
        <authorList>
            <consortium name="Ensembl"/>
        </authorList>
    </citation>
    <scope>IDENTIFICATION</scope>
</reference>